<proteinExistence type="predicted"/>
<organism evidence="3 4">
    <name type="scientific">Paraburkholderia metrosideri</name>
    <dbReference type="NCBI Taxonomy" id="580937"/>
    <lineage>
        <taxon>Bacteria</taxon>
        <taxon>Pseudomonadati</taxon>
        <taxon>Pseudomonadota</taxon>
        <taxon>Betaproteobacteria</taxon>
        <taxon>Burkholderiales</taxon>
        <taxon>Burkholderiaceae</taxon>
        <taxon>Paraburkholderia</taxon>
    </lineage>
</organism>
<comment type="caution">
    <text evidence="3">The sequence shown here is derived from an EMBL/GenBank/DDBJ whole genome shotgun (WGS) entry which is preliminary data.</text>
</comment>
<evidence type="ECO:0000313" key="3">
    <source>
        <dbReference type="EMBL" id="CAD6547229.1"/>
    </source>
</evidence>
<evidence type="ECO:0000256" key="1">
    <source>
        <dbReference type="SAM" id="MobiDB-lite"/>
    </source>
</evidence>
<dbReference type="Proteomes" id="UP000598032">
    <property type="component" value="Unassembled WGS sequence"/>
</dbReference>
<sequence>MGVKWPDPMPEEGRLAQSSKAYATGLMLVTDPCMSCPQTLNISLFFDGTNNNDDNAIGHWRDSKINAHTNVARLFNAAIDKQGDGVFKVYIPGVGTPFSKIGEDFYSQDGKAIAKGFDPRCVWAYTRLLNAVYLAIVTDKTQVLIHDAPEAKQLCDAGGPVAAFKRYLDQLGAAHKQAVDEARQPQTVKKIWINVIGFSRGAAGARAFVHKLVNEWAPGGKLGDQAGKYALHYEVNFMGLFDTVASVNLPDSTRPVLNLARFTGHSEWSPKGTKGMTFAAKGAMNIPPQVRFCYHAFSIHEQRMSFPLDSIRMGSSYPAGHRVEIAYPGVHSDVGGGYRPGEQGKACDDRGVGIDSRKLSQIALHDMYIAALECGVPLVSGAAIDNTPRVSNDFAIAPETIRAFNTWLRAADPISTLEDAMKFGMGQMLNWRTMRATPGGDYVTERLFYQFAKEDAMTPYQVDGAVEKAKQTDPVYQALNQQLAHANQQREAINGPNSASNLAGLNDINDQINSIKATQKLRIEALSGEVAHPGAKSDDRPNTGRPGELPRDIGTNDKTDLRQGAEEMRLLLSYLYPAQRERWAAGPPPALPTSVFPSGRDSAPSDPSLSLPRVAHDKPSESPWMTMVDVSAIAGHAIRSVLAQKFDAEDDVVSKPVRDATWFLLDHTSDTAVKNLKRLPEGVITLYDDYIHDSRCWFRLPWFHEYAPGGYFWPRVVFTGNDDRTAWLVDPMKVAVELNQGTVIGIPESELA</sequence>
<dbReference type="PANTHER" id="PTHR33840:SF1">
    <property type="entry name" value="TLE1 PHOSPHOLIPASE DOMAIN-CONTAINING PROTEIN"/>
    <property type="match status" value="1"/>
</dbReference>
<keyword evidence="4" id="KW-1185">Reference proteome</keyword>
<feature type="region of interest" description="Disordered" evidence="1">
    <location>
        <begin position="527"/>
        <end position="561"/>
    </location>
</feature>
<dbReference type="RefSeq" id="WP_201644398.1">
    <property type="nucleotide sequence ID" value="NZ_CAJHCP010000009.1"/>
</dbReference>
<accession>A0ABN7I551</accession>
<feature type="domain" description="T6SS Phospholipase effector Tle1-like catalytic" evidence="2">
    <location>
        <begin position="232"/>
        <end position="368"/>
    </location>
</feature>
<feature type="compositionally biased region" description="Basic and acidic residues" evidence="1">
    <location>
        <begin position="535"/>
        <end position="561"/>
    </location>
</feature>
<feature type="region of interest" description="Disordered" evidence="1">
    <location>
        <begin position="585"/>
        <end position="616"/>
    </location>
</feature>
<gene>
    <name evidence="3" type="ORF">LMG28140_04442</name>
</gene>
<name>A0ABN7I551_9BURK</name>
<feature type="compositionally biased region" description="Low complexity" evidence="1">
    <location>
        <begin position="601"/>
        <end position="612"/>
    </location>
</feature>
<dbReference type="PANTHER" id="PTHR33840">
    <property type="match status" value="1"/>
</dbReference>
<feature type="domain" description="T6SS Phospholipase effector Tle1-like catalytic" evidence="2">
    <location>
        <begin position="42"/>
        <end position="209"/>
    </location>
</feature>
<dbReference type="InterPro" id="IPR018712">
    <property type="entry name" value="Tle1-like_cat"/>
</dbReference>
<evidence type="ECO:0000259" key="2">
    <source>
        <dbReference type="Pfam" id="PF09994"/>
    </source>
</evidence>
<dbReference type="EMBL" id="CAJHCP010000009">
    <property type="protein sequence ID" value="CAD6547229.1"/>
    <property type="molecule type" value="Genomic_DNA"/>
</dbReference>
<reference evidence="3 4" key="1">
    <citation type="submission" date="2020-10" db="EMBL/GenBank/DDBJ databases">
        <authorList>
            <person name="Peeters C."/>
        </authorList>
    </citation>
    <scope>NUCLEOTIDE SEQUENCE [LARGE SCALE GENOMIC DNA]</scope>
    <source>
        <strain evidence="3 4">LMG 28140</strain>
    </source>
</reference>
<dbReference type="Pfam" id="PF09994">
    <property type="entry name" value="T6SS_Tle1-like_cat"/>
    <property type="match status" value="2"/>
</dbReference>
<protein>
    <recommendedName>
        <fullName evidence="2">T6SS Phospholipase effector Tle1-like catalytic domain-containing protein</fullName>
    </recommendedName>
</protein>
<evidence type="ECO:0000313" key="4">
    <source>
        <dbReference type="Proteomes" id="UP000598032"/>
    </source>
</evidence>